<feature type="domain" description="Palmitoyltransferase DHHC" evidence="10">
    <location>
        <begin position="4"/>
        <end position="128"/>
    </location>
</feature>
<evidence type="ECO:0000256" key="2">
    <source>
        <dbReference type="ARBA" id="ARBA00008574"/>
    </source>
</evidence>
<comment type="similarity">
    <text evidence="2 8">Belongs to the DHHC palmitoyltransferase family.</text>
</comment>
<sequence length="213" mass="24228">MTTAWRWCNVCDRAKPPLSHHCSICNKCVLKMDHHCVWMSNCVGFQNYRYFFLYIFYMWVGSVYSAIMTCIALRSSAGSKATLDQIVEHFQVTFIFMILSGSVFIGLSALLGWHVWLIVSGYGTIEALSITVPGKVNWRNNPYNLGMTGNFCEVFDVGGRFWWCTWMLPSTRRKRGNGYQLPTRKSSARTQPHRNISGKPAASVEIEERSGSA</sequence>
<dbReference type="InterPro" id="IPR039859">
    <property type="entry name" value="PFA4/ZDH16/20/ERF2-like"/>
</dbReference>
<accession>A0A250XFE9</accession>
<feature type="region of interest" description="Disordered" evidence="9">
    <location>
        <begin position="175"/>
        <end position="213"/>
    </location>
</feature>
<evidence type="ECO:0000259" key="10">
    <source>
        <dbReference type="Pfam" id="PF01529"/>
    </source>
</evidence>
<dbReference type="EC" id="2.3.1.225" evidence="8"/>
<feature type="compositionally biased region" description="Polar residues" evidence="9">
    <location>
        <begin position="183"/>
        <end position="194"/>
    </location>
</feature>
<feature type="transmembrane region" description="Helical" evidence="8">
    <location>
        <begin position="94"/>
        <end position="116"/>
    </location>
</feature>
<evidence type="ECO:0000313" key="12">
    <source>
        <dbReference type="Proteomes" id="UP000232323"/>
    </source>
</evidence>
<evidence type="ECO:0000256" key="9">
    <source>
        <dbReference type="SAM" id="MobiDB-lite"/>
    </source>
</evidence>
<proteinExistence type="inferred from homology"/>
<gene>
    <name evidence="11" type="ORF">CEUSTIGMA_g8938.t1</name>
</gene>
<dbReference type="PANTHER" id="PTHR12246">
    <property type="entry name" value="PALMITOYLTRANSFERASE ZDHHC16"/>
    <property type="match status" value="1"/>
</dbReference>
<comment type="catalytic activity">
    <reaction evidence="8">
        <text>L-cysteinyl-[protein] + hexadecanoyl-CoA = S-hexadecanoyl-L-cysteinyl-[protein] + CoA</text>
        <dbReference type="Rhea" id="RHEA:36683"/>
        <dbReference type="Rhea" id="RHEA-COMP:10131"/>
        <dbReference type="Rhea" id="RHEA-COMP:11032"/>
        <dbReference type="ChEBI" id="CHEBI:29950"/>
        <dbReference type="ChEBI" id="CHEBI:57287"/>
        <dbReference type="ChEBI" id="CHEBI:57379"/>
        <dbReference type="ChEBI" id="CHEBI:74151"/>
        <dbReference type="EC" id="2.3.1.225"/>
    </reaction>
</comment>
<dbReference type="GO" id="GO:0019706">
    <property type="term" value="F:protein-cysteine S-palmitoyltransferase activity"/>
    <property type="evidence" value="ECO:0007669"/>
    <property type="project" value="UniProtKB-EC"/>
</dbReference>
<dbReference type="Proteomes" id="UP000232323">
    <property type="component" value="Unassembled WGS sequence"/>
</dbReference>
<dbReference type="Pfam" id="PF01529">
    <property type="entry name" value="DHHC"/>
    <property type="match status" value="1"/>
</dbReference>
<protein>
    <recommendedName>
        <fullName evidence="8">S-acyltransferase</fullName>
        <ecNumber evidence="8">2.3.1.225</ecNumber>
    </recommendedName>
    <alternativeName>
        <fullName evidence="8">Palmitoyltransferase</fullName>
    </alternativeName>
</protein>
<evidence type="ECO:0000256" key="5">
    <source>
        <dbReference type="ARBA" id="ARBA00022989"/>
    </source>
</evidence>
<organism evidence="11 12">
    <name type="scientific">Chlamydomonas eustigma</name>
    <dbReference type="NCBI Taxonomy" id="1157962"/>
    <lineage>
        <taxon>Eukaryota</taxon>
        <taxon>Viridiplantae</taxon>
        <taxon>Chlorophyta</taxon>
        <taxon>core chlorophytes</taxon>
        <taxon>Chlorophyceae</taxon>
        <taxon>CS clade</taxon>
        <taxon>Chlamydomonadales</taxon>
        <taxon>Chlamydomonadaceae</taxon>
        <taxon>Chlamydomonas</taxon>
    </lineage>
</organism>
<dbReference type="OrthoDB" id="331948at2759"/>
<dbReference type="AlphaFoldDB" id="A0A250XFE9"/>
<keyword evidence="6 8" id="KW-0472">Membrane</keyword>
<dbReference type="GO" id="GO:0016020">
    <property type="term" value="C:membrane"/>
    <property type="evidence" value="ECO:0007669"/>
    <property type="project" value="UniProtKB-SubCell"/>
</dbReference>
<reference evidence="11 12" key="1">
    <citation type="submission" date="2017-08" db="EMBL/GenBank/DDBJ databases">
        <title>Acidophilic green algal genome provides insights into adaptation to an acidic environment.</title>
        <authorList>
            <person name="Hirooka S."/>
            <person name="Hirose Y."/>
            <person name="Kanesaki Y."/>
            <person name="Higuchi S."/>
            <person name="Fujiwara T."/>
            <person name="Onuma R."/>
            <person name="Era A."/>
            <person name="Ohbayashi R."/>
            <person name="Uzuka A."/>
            <person name="Nozaki H."/>
            <person name="Yoshikawa H."/>
            <person name="Miyagishima S.Y."/>
        </authorList>
    </citation>
    <scope>NUCLEOTIDE SEQUENCE [LARGE SCALE GENOMIC DNA]</scope>
    <source>
        <strain evidence="11 12">NIES-2499</strain>
    </source>
</reference>
<evidence type="ECO:0000256" key="8">
    <source>
        <dbReference type="RuleBase" id="RU079119"/>
    </source>
</evidence>
<evidence type="ECO:0000256" key="7">
    <source>
        <dbReference type="ARBA" id="ARBA00023315"/>
    </source>
</evidence>
<evidence type="ECO:0000256" key="4">
    <source>
        <dbReference type="ARBA" id="ARBA00022692"/>
    </source>
</evidence>
<evidence type="ECO:0000313" key="11">
    <source>
        <dbReference type="EMBL" id="GAX81510.1"/>
    </source>
</evidence>
<evidence type="ECO:0000256" key="6">
    <source>
        <dbReference type="ARBA" id="ARBA00023136"/>
    </source>
</evidence>
<keyword evidence="3 8" id="KW-0808">Transferase</keyword>
<dbReference type="PROSITE" id="PS50216">
    <property type="entry name" value="DHHC"/>
    <property type="match status" value="1"/>
</dbReference>
<dbReference type="EMBL" id="BEGY01000066">
    <property type="protein sequence ID" value="GAX81510.1"/>
    <property type="molecule type" value="Genomic_DNA"/>
</dbReference>
<name>A0A250XFE9_9CHLO</name>
<comment type="domain">
    <text evidence="8">The DHHC domain is required for palmitoyltransferase activity.</text>
</comment>
<evidence type="ECO:0000256" key="3">
    <source>
        <dbReference type="ARBA" id="ARBA00022679"/>
    </source>
</evidence>
<evidence type="ECO:0000256" key="1">
    <source>
        <dbReference type="ARBA" id="ARBA00004141"/>
    </source>
</evidence>
<comment type="caution">
    <text evidence="11">The sequence shown here is derived from an EMBL/GenBank/DDBJ whole genome shotgun (WGS) entry which is preliminary data.</text>
</comment>
<comment type="subcellular location">
    <subcellularLocation>
        <location evidence="1">Membrane</location>
        <topology evidence="1">Multi-pass membrane protein</topology>
    </subcellularLocation>
</comment>
<dbReference type="InterPro" id="IPR001594">
    <property type="entry name" value="Palmitoyltrfase_DHHC"/>
</dbReference>
<feature type="transmembrane region" description="Helical" evidence="8">
    <location>
        <begin position="51"/>
        <end position="73"/>
    </location>
</feature>
<keyword evidence="7 8" id="KW-0012">Acyltransferase</keyword>
<keyword evidence="5 8" id="KW-1133">Transmembrane helix</keyword>
<keyword evidence="12" id="KW-1185">Reference proteome</keyword>
<keyword evidence="4 8" id="KW-0812">Transmembrane</keyword>